<dbReference type="EMBL" id="DS268460">
    <property type="protein sequence ID" value="EFP06148.1"/>
    <property type="molecule type" value="Genomic_DNA"/>
</dbReference>
<reference evidence="2" key="1">
    <citation type="submission" date="2007-07" db="EMBL/GenBank/DDBJ databases">
        <title>PCAP assembly of the Caenorhabditis remanei genome.</title>
        <authorList>
            <consortium name="The Caenorhabditis remanei Sequencing Consortium"/>
            <person name="Wilson R.K."/>
        </authorList>
    </citation>
    <scope>NUCLEOTIDE SEQUENCE [LARGE SCALE GENOMIC DNA]</scope>
    <source>
        <strain evidence="2">PB4641</strain>
    </source>
</reference>
<feature type="chain" id="PRO_5003175291" description="SCP domain-containing protein" evidence="1">
    <location>
        <begin position="22"/>
        <end position="219"/>
    </location>
</feature>
<dbReference type="AlphaFoldDB" id="E3MNI1"/>
<keyword evidence="3" id="KW-1185">Reference proteome</keyword>
<name>E3MNI1_CAERE</name>
<dbReference type="HOGENOM" id="CLU_102672_0_0_1"/>
<proteinExistence type="predicted"/>
<protein>
    <recommendedName>
        <fullName evidence="4">SCP domain-containing protein</fullName>
    </recommendedName>
</protein>
<organism evidence="3">
    <name type="scientific">Caenorhabditis remanei</name>
    <name type="common">Caenorhabditis vulgaris</name>
    <dbReference type="NCBI Taxonomy" id="31234"/>
    <lineage>
        <taxon>Eukaryota</taxon>
        <taxon>Metazoa</taxon>
        <taxon>Ecdysozoa</taxon>
        <taxon>Nematoda</taxon>
        <taxon>Chromadorea</taxon>
        <taxon>Rhabditida</taxon>
        <taxon>Rhabditina</taxon>
        <taxon>Rhabditomorpha</taxon>
        <taxon>Rhabditoidea</taxon>
        <taxon>Rhabditidae</taxon>
        <taxon>Peloderinae</taxon>
        <taxon>Caenorhabditis</taxon>
    </lineage>
</organism>
<keyword evidence="1" id="KW-0732">Signal</keyword>
<dbReference type="Proteomes" id="UP000008281">
    <property type="component" value="Unassembled WGS sequence"/>
</dbReference>
<sequence length="219" mass="24288">MKTSLLFGFILLYVLSLTVEAVKGNFSKEEQKKLLDALNQDRKEVFKTFNVSSSDLIYGTGLEKEASELECDSGAVWLQYNSVAHDFWNEVYGVKGGMAPRVRFFDLRAFEIGCSKESKCSKTIEKEYMGRIIPEKFVGKEMVMLGGCIIALKEGNDHSRPVNEIFESPAIPNASKYGDLLGLKLSSVVKNTDAIEGVTSGSGNLFNFIVFIGFSLFCI</sequence>
<feature type="signal peptide" evidence="1">
    <location>
        <begin position="1"/>
        <end position="21"/>
    </location>
</feature>
<evidence type="ECO:0000313" key="2">
    <source>
        <dbReference type="EMBL" id="EFP06148.1"/>
    </source>
</evidence>
<evidence type="ECO:0000313" key="3">
    <source>
        <dbReference type="Proteomes" id="UP000008281"/>
    </source>
</evidence>
<evidence type="ECO:0008006" key="4">
    <source>
        <dbReference type="Google" id="ProtNLM"/>
    </source>
</evidence>
<evidence type="ECO:0000256" key="1">
    <source>
        <dbReference type="SAM" id="SignalP"/>
    </source>
</evidence>
<dbReference type="InParanoid" id="E3MNI1"/>
<accession>E3MNI1</accession>
<gene>
    <name evidence="2" type="ORF">CRE_05870</name>
</gene>